<organism evidence="3 4">
    <name type="scientific">Metabacillus niabensis</name>
    <dbReference type="NCBI Taxonomy" id="324854"/>
    <lineage>
        <taxon>Bacteria</taxon>
        <taxon>Bacillati</taxon>
        <taxon>Bacillota</taxon>
        <taxon>Bacilli</taxon>
        <taxon>Bacillales</taxon>
        <taxon>Bacillaceae</taxon>
        <taxon>Metabacillus</taxon>
    </lineage>
</organism>
<accession>A0ABT9Z4I4</accession>
<keyword evidence="1" id="KW-0812">Transmembrane</keyword>
<evidence type="ECO:0000313" key="3">
    <source>
        <dbReference type="EMBL" id="MDQ0226761.1"/>
    </source>
</evidence>
<feature type="transmembrane region" description="Helical" evidence="1">
    <location>
        <begin position="43"/>
        <end position="61"/>
    </location>
</feature>
<evidence type="ECO:0000313" key="4">
    <source>
        <dbReference type="Proteomes" id="UP001232245"/>
    </source>
</evidence>
<dbReference type="Proteomes" id="UP001232245">
    <property type="component" value="Unassembled WGS sequence"/>
</dbReference>
<reference evidence="3 4" key="1">
    <citation type="submission" date="2023-07" db="EMBL/GenBank/DDBJ databases">
        <title>Genomic Encyclopedia of Type Strains, Phase IV (KMG-IV): sequencing the most valuable type-strain genomes for metagenomic binning, comparative biology and taxonomic classification.</title>
        <authorList>
            <person name="Goeker M."/>
        </authorList>
    </citation>
    <scope>NUCLEOTIDE SEQUENCE [LARGE SCALE GENOMIC DNA]</scope>
    <source>
        <strain evidence="3 4">DSM 17723</strain>
    </source>
</reference>
<protein>
    <submittedName>
        <fullName evidence="3">VanZ family protein</fullName>
    </submittedName>
</protein>
<dbReference type="InterPro" id="IPR006976">
    <property type="entry name" value="VanZ-like"/>
</dbReference>
<dbReference type="RefSeq" id="WP_095301548.1">
    <property type="nucleotide sequence ID" value="NZ_CADEPK010000360.1"/>
</dbReference>
<dbReference type="NCBIfam" id="NF037970">
    <property type="entry name" value="vanZ_1"/>
    <property type="match status" value="1"/>
</dbReference>
<evidence type="ECO:0000256" key="1">
    <source>
        <dbReference type="SAM" id="Phobius"/>
    </source>
</evidence>
<comment type="caution">
    <text evidence="3">The sequence shown here is derived from an EMBL/GenBank/DDBJ whole genome shotgun (WGS) entry which is preliminary data.</text>
</comment>
<sequence>MKKTIITLLPLLYMVLIWILSSNPADAIVKTPFSFDALLKESLHLIEFAILYWLIAFAFMAHNKWSERASILAAIIAILYGLTDEIHQSFVPSRSATVIDFVKDTIGVAVSYWIAKRKYFTGKAKK</sequence>
<name>A0ABT9Z4I4_9BACI</name>
<dbReference type="EMBL" id="JAUSTZ010000006">
    <property type="protein sequence ID" value="MDQ0226761.1"/>
    <property type="molecule type" value="Genomic_DNA"/>
</dbReference>
<evidence type="ECO:0000259" key="2">
    <source>
        <dbReference type="Pfam" id="PF04892"/>
    </source>
</evidence>
<gene>
    <name evidence="3" type="ORF">J2S02_003106</name>
</gene>
<dbReference type="Pfam" id="PF04892">
    <property type="entry name" value="VanZ"/>
    <property type="match status" value="1"/>
</dbReference>
<keyword evidence="1" id="KW-0472">Membrane</keyword>
<keyword evidence="4" id="KW-1185">Reference proteome</keyword>
<proteinExistence type="predicted"/>
<keyword evidence="1" id="KW-1133">Transmembrane helix</keyword>
<feature type="domain" description="VanZ-like" evidence="2">
    <location>
        <begin position="16"/>
        <end position="116"/>
    </location>
</feature>